<feature type="region of interest" description="Disordered" evidence="1">
    <location>
        <begin position="137"/>
        <end position="170"/>
    </location>
</feature>
<gene>
    <name evidence="2" type="ORF">H1R13_15275</name>
</gene>
<comment type="caution">
    <text evidence="2">The sequence shown here is derived from an EMBL/GenBank/DDBJ whole genome shotgun (WGS) entry which is preliminary data.</text>
</comment>
<dbReference type="AlphaFoldDB" id="A0A7X1I279"/>
<evidence type="ECO:0000313" key="3">
    <source>
        <dbReference type="Proteomes" id="UP000517694"/>
    </source>
</evidence>
<evidence type="ECO:0000313" key="2">
    <source>
        <dbReference type="EMBL" id="MBC2866298.1"/>
    </source>
</evidence>
<organism evidence="2 3">
    <name type="scientific">Streptomyces mexicanus</name>
    <dbReference type="NCBI Taxonomy" id="178566"/>
    <lineage>
        <taxon>Bacteria</taxon>
        <taxon>Bacillati</taxon>
        <taxon>Actinomycetota</taxon>
        <taxon>Actinomycetes</taxon>
        <taxon>Kitasatosporales</taxon>
        <taxon>Streptomycetaceae</taxon>
        <taxon>Streptomyces</taxon>
    </lineage>
</organism>
<keyword evidence="3" id="KW-1185">Reference proteome</keyword>
<sequence>MSDLTHLDLKELQSFHDHEADDALKAARSYRNDDAHGVRPLGHLVDGHTTPDNLAQDQQLLRIGDMATKALVSGPTLLDDVKTAATAIDKLLADQETFFTDLKDALQQTIDKMKKTNQQNLDAIDAQTLLQIFSDVDTDTSGQSGTTQGTGGSTGSTSGSGTSQGSSGDS</sequence>
<evidence type="ECO:0000256" key="1">
    <source>
        <dbReference type="SAM" id="MobiDB-lite"/>
    </source>
</evidence>
<dbReference type="NCBIfam" id="NF033533">
    <property type="entry name" value="lone7_assoc_B"/>
    <property type="match status" value="1"/>
</dbReference>
<feature type="compositionally biased region" description="Low complexity" evidence="1">
    <location>
        <begin position="155"/>
        <end position="170"/>
    </location>
</feature>
<dbReference type="Proteomes" id="UP000517694">
    <property type="component" value="Unassembled WGS sequence"/>
</dbReference>
<dbReference type="RefSeq" id="WP_159674455.1">
    <property type="nucleotide sequence ID" value="NZ_JACMHY010000005.1"/>
</dbReference>
<proteinExistence type="predicted"/>
<accession>A0A7X1I279</accession>
<dbReference type="InterPro" id="IPR049801">
    <property type="entry name" value="T7SS_assoc-like"/>
</dbReference>
<protein>
    <submittedName>
        <fullName evidence="2">Type VII secretion system-associated protein</fullName>
    </submittedName>
</protein>
<dbReference type="OrthoDB" id="4159960at2"/>
<dbReference type="EMBL" id="JACMHY010000005">
    <property type="protein sequence ID" value="MBC2866298.1"/>
    <property type="molecule type" value="Genomic_DNA"/>
</dbReference>
<name>A0A7X1I279_9ACTN</name>
<reference evidence="2 3" key="1">
    <citation type="submission" date="2020-08" db="EMBL/GenBank/DDBJ databases">
        <title>Whole-Genome Sequence of French Clinical Streptomyces mexicanus Strain Q0842.</title>
        <authorList>
            <person name="Boxberger M."/>
            <person name="La Scola B."/>
        </authorList>
    </citation>
    <scope>NUCLEOTIDE SEQUENCE [LARGE SCALE GENOMIC DNA]</scope>
    <source>
        <strain evidence="2 3">Marseille-Q0842</strain>
    </source>
</reference>